<dbReference type="SUPFAM" id="SSF158499">
    <property type="entry name" value="DnaD domain-like"/>
    <property type="match status" value="1"/>
</dbReference>
<sequence length="244" mass="27979">MSEHKSYYATIPANVRYDKSLTANAKLLYGEITALCNEKGFCWASNDYFASLYDVNKVTISRWISDLIRCGYVSREMIYKEGSNEIVNRYLRINQYPINKNVNHPINKNAKDNNTSFNNTFNTTTNTSSGHGDILKPVLAFWENNGFGMLAPITVEHLDHWVDDFIKIGASEENIAPLLTHALEIAVSSGHCNYRYVNGILKNFEKKRYLTVEQVKAEDKKQKTTNSGKIENYEYSPEYLNLDF</sequence>
<comment type="caution">
    <text evidence="3">The sequence shown here is derived from an EMBL/GenBank/DDBJ whole genome shotgun (WGS) entry which is preliminary data.</text>
</comment>
<gene>
    <name evidence="3" type="ORF">JZO71_05655</name>
</gene>
<dbReference type="RefSeq" id="WP_206898572.1">
    <property type="nucleotide sequence ID" value="NZ_JAFLWI010000006.1"/>
</dbReference>
<dbReference type="InterPro" id="IPR006343">
    <property type="entry name" value="DnaB/C_C"/>
</dbReference>
<dbReference type="NCBIfam" id="TIGR01446">
    <property type="entry name" value="DnaD_dom"/>
    <property type="match status" value="1"/>
</dbReference>
<dbReference type="Proteomes" id="UP000664832">
    <property type="component" value="Unassembled WGS sequence"/>
</dbReference>
<evidence type="ECO:0000256" key="1">
    <source>
        <dbReference type="ARBA" id="ARBA00093462"/>
    </source>
</evidence>
<dbReference type="EMBL" id="JAFLWI010000006">
    <property type="protein sequence ID" value="MBO0481809.1"/>
    <property type="molecule type" value="Genomic_DNA"/>
</dbReference>
<comment type="similarity">
    <text evidence="1">Belongs to the DnaB/DnaD family.</text>
</comment>
<dbReference type="InterPro" id="IPR053162">
    <property type="entry name" value="DnaD"/>
</dbReference>
<dbReference type="Pfam" id="PF13730">
    <property type="entry name" value="HTH_36"/>
    <property type="match status" value="1"/>
</dbReference>
<keyword evidence="4" id="KW-1185">Reference proteome</keyword>
<dbReference type="Pfam" id="PF07261">
    <property type="entry name" value="DnaB_2"/>
    <property type="match status" value="1"/>
</dbReference>
<proteinExistence type="inferred from homology"/>
<reference evidence="3 4" key="1">
    <citation type="submission" date="2021-03" db="EMBL/GenBank/DDBJ databases">
        <title>Enterococcal diversity collection.</title>
        <authorList>
            <person name="Gilmore M.S."/>
            <person name="Schwartzman J."/>
            <person name="Van Tyne D."/>
            <person name="Martin M."/>
            <person name="Earl A.M."/>
            <person name="Manson A.L."/>
            <person name="Straub T."/>
            <person name="Salamzade R."/>
            <person name="Saavedra J."/>
            <person name="Lebreton F."/>
            <person name="Prichula J."/>
            <person name="Schaufler K."/>
            <person name="Gaca A."/>
            <person name="Sgardioli B."/>
            <person name="Wagenaar J."/>
            <person name="Strong T."/>
        </authorList>
    </citation>
    <scope>NUCLEOTIDE SEQUENCE [LARGE SCALE GENOMIC DNA]</scope>
    <source>
        <strain evidence="3 4">MSG2901</strain>
    </source>
</reference>
<accession>A0ABS3HZC0</accession>
<dbReference type="PANTHER" id="PTHR37293">
    <property type="entry name" value="PHAGE REPLICATION PROTEIN-RELATED"/>
    <property type="match status" value="1"/>
</dbReference>
<dbReference type="InterPro" id="IPR034829">
    <property type="entry name" value="DnaD-like_sf"/>
</dbReference>
<evidence type="ECO:0000313" key="4">
    <source>
        <dbReference type="Proteomes" id="UP000664832"/>
    </source>
</evidence>
<evidence type="ECO:0000313" key="3">
    <source>
        <dbReference type="EMBL" id="MBO0481809.1"/>
    </source>
</evidence>
<feature type="domain" description="DnaB/C C-terminal" evidence="2">
    <location>
        <begin position="140"/>
        <end position="218"/>
    </location>
</feature>
<dbReference type="PANTHER" id="PTHR37293:SF5">
    <property type="entry name" value="DNA REPLICATION PROTEIN"/>
    <property type="match status" value="1"/>
</dbReference>
<evidence type="ECO:0000259" key="2">
    <source>
        <dbReference type="Pfam" id="PF07261"/>
    </source>
</evidence>
<name>A0ABS3HZC0_9ENTE</name>
<dbReference type="Gene3D" id="1.10.10.630">
    <property type="entry name" value="DnaD domain-like"/>
    <property type="match status" value="1"/>
</dbReference>
<protein>
    <submittedName>
        <fullName evidence="3">DnaD domain protein</fullName>
    </submittedName>
</protein>
<organism evidence="3 4">
    <name type="scientific">Candidatus Enterococcus courvalinii</name>
    <dbReference type="NCBI Taxonomy" id="2815329"/>
    <lineage>
        <taxon>Bacteria</taxon>
        <taxon>Bacillati</taxon>
        <taxon>Bacillota</taxon>
        <taxon>Bacilli</taxon>
        <taxon>Lactobacillales</taxon>
        <taxon>Enterococcaceae</taxon>
        <taxon>Enterococcus</taxon>
    </lineage>
</organism>